<protein>
    <submittedName>
        <fullName evidence="1">Uncharacterized protein</fullName>
    </submittedName>
</protein>
<dbReference type="EMBL" id="MU970159">
    <property type="protein sequence ID" value="KAK9319823.1"/>
    <property type="molecule type" value="Genomic_DNA"/>
</dbReference>
<feature type="non-terminal residue" evidence="1">
    <location>
        <position position="81"/>
    </location>
</feature>
<organism evidence="1 2">
    <name type="scientific">Lipomyces orientalis</name>
    <dbReference type="NCBI Taxonomy" id="1233043"/>
    <lineage>
        <taxon>Eukaryota</taxon>
        <taxon>Fungi</taxon>
        <taxon>Dikarya</taxon>
        <taxon>Ascomycota</taxon>
        <taxon>Saccharomycotina</taxon>
        <taxon>Lipomycetes</taxon>
        <taxon>Lipomycetales</taxon>
        <taxon>Lipomycetaceae</taxon>
        <taxon>Lipomyces</taxon>
    </lineage>
</organism>
<keyword evidence="2" id="KW-1185">Reference proteome</keyword>
<sequence length="81" mass="9106">TLLVSFPSCVAFLPFVISVTTHYQDIHPLRHGCRLRRQRSTHRLRLTQCGADHDLRTPVGHGSVKPLEIGGLTRYSSLTNN</sequence>
<feature type="non-terminal residue" evidence="1">
    <location>
        <position position="1"/>
    </location>
</feature>
<accession>A0ACC3TI75</accession>
<gene>
    <name evidence="1" type="ORF">V1517DRAFT_376162</name>
</gene>
<reference evidence="2" key="1">
    <citation type="journal article" date="2024" name="Front. Bioeng. Biotechnol.">
        <title>Genome-scale model development and genomic sequencing of the oleaginous clade Lipomyces.</title>
        <authorList>
            <person name="Czajka J.J."/>
            <person name="Han Y."/>
            <person name="Kim J."/>
            <person name="Mondo S.J."/>
            <person name="Hofstad B.A."/>
            <person name="Robles A."/>
            <person name="Haridas S."/>
            <person name="Riley R."/>
            <person name="LaButti K."/>
            <person name="Pangilinan J."/>
            <person name="Andreopoulos W."/>
            <person name="Lipzen A."/>
            <person name="Yan J."/>
            <person name="Wang M."/>
            <person name="Ng V."/>
            <person name="Grigoriev I.V."/>
            <person name="Spatafora J.W."/>
            <person name="Magnuson J.K."/>
            <person name="Baker S.E."/>
            <person name="Pomraning K.R."/>
        </authorList>
    </citation>
    <scope>NUCLEOTIDE SEQUENCE [LARGE SCALE GENOMIC DNA]</scope>
    <source>
        <strain evidence="2">CBS 10300</strain>
    </source>
</reference>
<name>A0ACC3TI75_9ASCO</name>
<comment type="caution">
    <text evidence="1">The sequence shown here is derived from an EMBL/GenBank/DDBJ whole genome shotgun (WGS) entry which is preliminary data.</text>
</comment>
<evidence type="ECO:0000313" key="1">
    <source>
        <dbReference type="EMBL" id="KAK9319823.1"/>
    </source>
</evidence>
<evidence type="ECO:0000313" key="2">
    <source>
        <dbReference type="Proteomes" id="UP001489719"/>
    </source>
</evidence>
<proteinExistence type="predicted"/>
<dbReference type="Proteomes" id="UP001489719">
    <property type="component" value="Unassembled WGS sequence"/>
</dbReference>